<dbReference type="SUPFAM" id="SSF64167">
    <property type="entry name" value="SurE-like"/>
    <property type="match status" value="1"/>
</dbReference>
<reference evidence="4 5" key="1">
    <citation type="submission" date="2020-12" db="EMBL/GenBank/DDBJ databases">
        <authorList>
            <person name="Kusuma A.B."/>
            <person name="Nouioui I."/>
            <person name="Goodfellow M."/>
        </authorList>
    </citation>
    <scope>NUCLEOTIDE SEQUENCE [LARGE SCALE GENOMIC DNA]</scope>
    <source>
        <strain evidence="4 5">DSM 41764</strain>
    </source>
</reference>
<feature type="region of interest" description="Disordered" evidence="3">
    <location>
        <begin position="1"/>
        <end position="40"/>
    </location>
</feature>
<comment type="caution">
    <text evidence="4">The sequence shown here is derived from an EMBL/GenBank/DDBJ whole genome shotgun (WGS) entry which is preliminary data.</text>
</comment>
<evidence type="ECO:0000313" key="5">
    <source>
        <dbReference type="Proteomes" id="UP000638849"/>
    </source>
</evidence>
<proteinExistence type="predicted"/>
<dbReference type="Proteomes" id="UP000638849">
    <property type="component" value="Unassembled WGS sequence"/>
</dbReference>
<evidence type="ECO:0000256" key="1">
    <source>
        <dbReference type="ARBA" id="ARBA00000815"/>
    </source>
</evidence>
<dbReference type="Gene3D" id="3.40.1210.10">
    <property type="entry name" value="Survival protein SurE-like phosphatase/nucleotidase"/>
    <property type="match status" value="1"/>
</dbReference>
<evidence type="ECO:0000256" key="2">
    <source>
        <dbReference type="ARBA" id="ARBA00012643"/>
    </source>
</evidence>
<evidence type="ECO:0000256" key="3">
    <source>
        <dbReference type="SAM" id="MobiDB-lite"/>
    </source>
</evidence>
<sequence length="82" mass="8734">TRLGTRHRAEGCIAQKHPRGNEGYWIGPAGGEQDSGPGTDFHAVRTGHISITPIQVDLTRYQALEKVASWVGGLSAALDQPA</sequence>
<name>A0ABS0RSP1_9ACTN</name>
<dbReference type="EC" id="3.1.3.5" evidence="2"/>
<dbReference type="EMBL" id="JAEEAQ010001569">
    <property type="protein sequence ID" value="MBI0320486.1"/>
    <property type="molecule type" value="Genomic_DNA"/>
</dbReference>
<keyword evidence="5" id="KW-1185">Reference proteome</keyword>
<evidence type="ECO:0000313" key="4">
    <source>
        <dbReference type="EMBL" id="MBI0320486.1"/>
    </source>
</evidence>
<protein>
    <recommendedName>
        <fullName evidence="2">5'-nucleotidase</fullName>
        <ecNumber evidence="2">3.1.3.5</ecNumber>
    </recommendedName>
</protein>
<organism evidence="4 5">
    <name type="scientific">Streptomyces javensis</name>
    <dbReference type="NCBI Taxonomy" id="114698"/>
    <lineage>
        <taxon>Bacteria</taxon>
        <taxon>Bacillati</taxon>
        <taxon>Actinomycetota</taxon>
        <taxon>Actinomycetes</taxon>
        <taxon>Kitasatosporales</taxon>
        <taxon>Streptomycetaceae</taxon>
        <taxon>Streptomyces</taxon>
        <taxon>Streptomyces violaceusniger group</taxon>
    </lineage>
</organism>
<gene>
    <name evidence="4" type="ORF">JBF12_47600</name>
</gene>
<comment type="catalytic activity">
    <reaction evidence="1">
        <text>a ribonucleoside 5'-phosphate + H2O = a ribonucleoside + phosphate</text>
        <dbReference type="Rhea" id="RHEA:12484"/>
        <dbReference type="ChEBI" id="CHEBI:15377"/>
        <dbReference type="ChEBI" id="CHEBI:18254"/>
        <dbReference type="ChEBI" id="CHEBI:43474"/>
        <dbReference type="ChEBI" id="CHEBI:58043"/>
        <dbReference type="EC" id="3.1.3.5"/>
    </reaction>
</comment>
<dbReference type="InterPro" id="IPR036523">
    <property type="entry name" value="SurE-like_sf"/>
</dbReference>
<accession>A0ABS0RSP1</accession>
<feature type="non-terminal residue" evidence="4">
    <location>
        <position position="1"/>
    </location>
</feature>